<evidence type="ECO:0008006" key="3">
    <source>
        <dbReference type="Google" id="ProtNLM"/>
    </source>
</evidence>
<protein>
    <recommendedName>
        <fullName evidence="3">DUF615 domain-containing protein</fullName>
    </recommendedName>
</protein>
<accession>A0ABT3N2L4</accession>
<comment type="caution">
    <text evidence="1">The sequence shown here is derived from an EMBL/GenBank/DDBJ whole genome shotgun (WGS) entry which is preliminary data.</text>
</comment>
<keyword evidence="2" id="KW-1185">Reference proteome</keyword>
<reference evidence="1 2" key="1">
    <citation type="submission" date="2022-10" db="EMBL/GenBank/DDBJ databases">
        <title>High-quality genome sequences of two octocoral-associated bacteria, Endozoicomonas euniceicola EF212 and Endozoicomonas gorgoniicola PS125.</title>
        <authorList>
            <person name="Chiou Y.-J."/>
            <person name="Chen Y.-H."/>
        </authorList>
    </citation>
    <scope>NUCLEOTIDE SEQUENCE [LARGE SCALE GENOMIC DNA]</scope>
    <source>
        <strain evidence="1 2">PS125</strain>
    </source>
</reference>
<dbReference type="EMBL" id="JAPFCC010000001">
    <property type="protein sequence ID" value="MCW7555877.1"/>
    <property type="molecule type" value="Genomic_DNA"/>
</dbReference>
<organism evidence="1 2">
    <name type="scientific">Endozoicomonas gorgoniicola</name>
    <dbReference type="NCBI Taxonomy" id="1234144"/>
    <lineage>
        <taxon>Bacteria</taxon>
        <taxon>Pseudomonadati</taxon>
        <taxon>Pseudomonadota</taxon>
        <taxon>Gammaproteobacteria</taxon>
        <taxon>Oceanospirillales</taxon>
        <taxon>Endozoicomonadaceae</taxon>
        <taxon>Endozoicomonas</taxon>
    </lineage>
</organism>
<name>A0ABT3N2L4_9GAMM</name>
<dbReference type="RefSeq" id="WP_262565615.1">
    <property type="nucleotide sequence ID" value="NZ_JAPFCC010000001.1"/>
</dbReference>
<gene>
    <name evidence="1" type="ORF">NX722_25265</name>
</gene>
<dbReference type="Proteomes" id="UP001209854">
    <property type="component" value="Unassembled WGS sequence"/>
</dbReference>
<sequence>MSKADDLKEREQWVLDALYGLKAGEMLKVLNHASLAILNKTKSEQFRGKPDTQKHQVRRRLSEIEKDPEVAAFIKSNAQHKEQAKLLRQMKVIFKERCPSQSALSRYLTKCRRQRAQIKREAD</sequence>
<evidence type="ECO:0000313" key="1">
    <source>
        <dbReference type="EMBL" id="MCW7555877.1"/>
    </source>
</evidence>
<proteinExistence type="predicted"/>
<evidence type="ECO:0000313" key="2">
    <source>
        <dbReference type="Proteomes" id="UP001209854"/>
    </source>
</evidence>